<evidence type="ECO:0000313" key="4">
    <source>
        <dbReference type="WBParaSite" id="HPLM_0000453501-mRNA-1"/>
    </source>
</evidence>
<dbReference type="EMBL" id="UZAF01016221">
    <property type="protein sequence ID" value="VDO23435.1"/>
    <property type="molecule type" value="Genomic_DNA"/>
</dbReference>
<accession>A0A0N4W3W4</accession>
<gene>
    <name evidence="2" type="ORF">HPLM_LOCUS4527</name>
</gene>
<dbReference type="WBParaSite" id="HPLM_0000453501-mRNA-1">
    <property type="protein sequence ID" value="HPLM_0000453501-mRNA-1"/>
    <property type="gene ID" value="HPLM_0000453501"/>
</dbReference>
<dbReference type="AlphaFoldDB" id="A0A0N4W3W4"/>
<evidence type="ECO:0000256" key="1">
    <source>
        <dbReference type="SAM" id="MobiDB-lite"/>
    </source>
</evidence>
<organism evidence="4">
    <name type="scientific">Haemonchus placei</name>
    <name type="common">Barber's pole worm</name>
    <dbReference type="NCBI Taxonomy" id="6290"/>
    <lineage>
        <taxon>Eukaryota</taxon>
        <taxon>Metazoa</taxon>
        <taxon>Ecdysozoa</taxon>
        <taxon>Nematoda</taxon>
        <taxon>Chromadorea</taxon>
        <taxon>Rhabditida</taxon>
        <taxon>Rhabditina</taxon>
        <taxon>Rhabditomorpha</taxon>
        <taxon>Strongyloidea</taxon>
        <taxon>Trichostrongylidae</taxon>
        <taxon>Haemonchus</taxon>
    </lineage>
</organism>
<name>A0A0N4W3W4_HAEPC</name>
<proteinExistence type="predicted"/>
<evidence type="ECO:0000313" key="2">
    <source>
        <dbReference type="EMBL" id="VDO23435.1"/>
    </source>
</evidence>
<feature type="compositionally biased region" description="Pro residues" evidence="1">
    <location>
        <begin position="64"/>
        <end position="73"/>
    </location>
</feature>
<keyword evidence="3" id="KW-1185">Reference proteome</keyword>
<dbReference type="Proteomes" id="UP000268014">
    <property type="component" value="Unassembled WGS sequence"/>
</dbReference>
<reference evidence="2 3" key="2">
    <citation type="submission" date="2018-11" db="EMBL/GenBank/DDBJ databases">
        <authorList>
            <consortium name="Pathogen Informatics"/>
        </authorList>
    </citation>
    <scope>NUCLEOTIDE SEQUENCE [LARGE SCALE GENOMIC DNA]</scope>
    <source>
        <strain evidence="2 3">MHpl1</strain>
    </source>
</reference>
<sequence length="73" mass="8552">MFDLCLRPEAQIQFDNPIIAEIEICSCNRCVQRFDKTEEKNVSDVEKLMRHFLSSTEKFKEPPEAPQPRPVLD</sequence>
<feature type="region of interest" description="Disordered" evidence="1">
    <location>
        <begin position="54"/>
        <end position="73"/>
    </location>
</feature>
<protein>
    <submittedName>
        <fullName evidence="4">Zf-AD domain-containing protein</fullName>
    </submittedName>
</protein>
<reference evidence="4" key="1">
    <citation type="submission" date="2017-02" db="UniProtKB">
        <authorList>
            <consortium name="WormBaseParasite"/>
        </authorList>
    </citation>
    <scope>IDENTIFICATION</scope>
</reference>
<evidence type="ECO:0000313" key="3">
    <source>
        <dbReference type="Proteomes" id="UP000268014"/>
    </source>
</evidence>